<evidence type="ECO:0000256" key="5">
    <source>
        <dbReference type="ARBA" id="ARBA00022833"/>
    </source>
</evidence>
<evidence type="ECO:0000256" key="6">
    <source>
        <dbReference type="ARBA" id="ARBA00023015"/>
    </source>
</evidence>
<proteinExistence type="predicted"/>
<evidence type="ECO:0000256" key="3">
    <source>
        <dbReference type="ARBA" id="ARBA00022723"/>
    </source>
</evidence>
<feature type="compositionally biased region" description="Polar residues" evidence="11">
    <location>
        <begin position="45"/>
        <end position="67"/>
    </location>
</feature>
<evidence type="ECO:0000256" key="7">
    <source>
        <dbReference type="ARBA" id="ARBA00023125"/>
    </source>
</evidence>
<dbReference type="STRING" id="42156.A0A3P6V7C4"/>
<dbReference type="OMA" id="SHTHRWM"/>
<dbReference type="InterPro" id="IPR050998">
    <property type="entry name" value="FOXP"/>
</dbReference>
<name>A0A3P6V7C4_LITSI</name>
<evidence type="ECO:0000259" key="12">
    <source>
        <dbReference type="PROSITE" id="PS50039"/>
    </source>
</evidence>
<dbReference type="GO" id="GO:0005634">
    <property type="term" value="C:nucleus"/>
    <property type="evidence" value="ECO:0007669"/>
    <property type="project" value="UniProtKB-SubCell"/>
</dbReference>
<protein>
    <recommendedName>
        <fullName evidence="12">Fork-head domain-containing protein</fullName>
    </recommendedName>
</protein>
<evidence type="ECO:0000256" key="10">
    <source>
        <dbReference type="PROSITE-ProRule" id="PRU00089"/>
    </source>
</evidence>
<dbReference type="GO" id="GO:0000981">
    <property type="term" value="F:DNA-binding transcription factor activity, RNA polymerase II-specific"/>
    <property type="evidence" value="ECO:0007669"/>
    <property type="project" value="TreeGrafter"/>
</dbReference>
<feature type="compositionally biased region" description="Polar residues" evidence="11">
    <location>
        <begin position="79"/>
        <end position="98"/>
    </location>
</feature>
<dbReference type="GO" id="GO:0000978">
    <property type="term" value="F:RNA polymerase II cis-regulatory region sequence-specific DNA binding"/>
    <property type="evidence" value="ECO:0007669"/>
    <property type="project" value="TreeGrafter"/>
</dbReference>
<feature type="compositionally biased region" description="Low complexity" evidence="11">
    <location>
        <begin position="99"/>
        <end position="110"/>
    </location>
</feature>
<feature type="domain" description="Fork-head" evidence="12">
    <location>
        <begin position="149"/>
        <end position="224"/>
    </location>
</feature>
<keyword evidence="2" id="KW-0678">Repressor</keyword>
<dbReference type="OrthoDB" id="5830876at2759"/>
<feature type="DNA-binding region" description="Fork-head" evidence="10">
    <location>
        <begin position="149"/>
        <end position="224"/>
    </location>
</feature>
<feature type="region of interest" description="Disordered" evidence="11">
    <location>
        <begin position="39"/>
        <end position="125"/>
    </location>
</feature>
<reference evidence="13 14" key="1">
    <citation type="submission" date="2018-08" db="EMBL/GenBank/DDBJ databases">
        <authorList>
            <person name="Laetsch R D."/>
            <person name="Stevens L."/>
            <person name="Kumar S."/>
            <person name="Blaxter L. M."/>
        </authorList>
    </citation>
    <scope>NUCLEOTIDE SEQUENCE [LARGE SCALE GENOMIC DNA]</scope>
</reference>
<dbReference type="CDD" id="cd20065">
    <property type="entry name" value="FH_FOXP2"/>
    <property type="match status" value="1"/>
</dbReference>
<dbReference type="SUPFAM" id="SSF46785">
    <property type="entry name" value="Winged helix' DNA-binding domain"/>
    <property type="match status" value="1"/>
</dbReference>
<dbReference type="FunFam" id="1.10.10.10:FF:000010">
    <property type="entry name" value="Forkhead box P2 isoform B"/>
    <property type="match status" value="1"/>
</dbReference>
<dbReference type="EMBL" id="UYRX01001089">
    <property type="protein sequence ID" value="VDK88118.1"/>
    <property type="molecule type" value="Genomic_DNA"/>
</dbReference>
<evidence type="ECO:0000256" key="8">
    <source>
        <dbReference type="ARBA" id="ARBA00023163"/>
    </source>
</evidence>
<gene>
    <name evidence="13" type="ORF">NLS_LOCUS8505</name>
</gene>
<keyword evidence="3" id="KW-0479">Metal-binding</keyword>
<feature type="region of interest" description="Disordered" evidence="11">
    <location>
        <begin position="230"/>
        <end position="251"/>
    </location>
</feature>
<dbReference type="InterPro" id="IPR001766">
    <property type="entry name" value="Fork_head_dom"/>
</dbReference>
<keyword evidence="4" id="KW-0863">Zinc-finger</keyword>
<feature type="compositionally biased region" description="Basic residues" evidence="11">
    <location>
        <begin position="111"/>
        <end position="122"/>
    </location>
</feature>
<dbReference type="SMART" id="SM00339">
    <property type="entry name" value="FH"/>
    <property type="match status" value="1"/>
</dbReference>
<dbReference type="PROSITE" id="PS50039">
    <property type="entry name" value="FORK_HEAD_3"/>
    <property type="match status" value="1"/>
</dbReference>
<dbReference type="InterPro" id="IPR030456">
    <property type="entry name" value="TF_fork_head_CS_2"/>
</dbReference>
<dbReference type="InterPro" id="IPR047412">
    <property type="entry name" value="FH_FOXP1_P2"/>
</dbReference>
<evidence type="ECO:0000313" key="14">
    <source>
        <dbReference type="Proteomes" id="UP000277928"/>
    </source>
</evidence>
<keyword evidence="14" id="KW-1185">Reference proteome</keyword>
<comment type="subcellular location">
    <subcellularLocation>
        <location evidence="1 10">Nucleus</location>
    </subcellularLocation>
</comment>
<dbReference type="Proteomes" id="UP000277928">
    <property type="component" value="Unassembled WGS sequence"/>
</dbReference>
<dbReference type="PRINTS" id="PR00053">
    <property type="entry name" value="FORKHEAD"/>
</dbReference>
<evidence type="ECO:0000256" key="11">
    <source>
        <dbReference type="SAM" id="MobiDB-lite"/>
    </source>
</evidence>
<dbReference type="PANTHER" id="PTHR45796">
    <property type="entry name" value="FORKHEAD BOX P, ISOFORM C"/>
    <property type="match status" value="1"/>
</dbReference>
<keyword evidence="9 10" id="KW-0539">Nucleus</keyword>
<keyword evidence="5" id="KW-0862">Zinc</keyword>
<keyword evidence="7 10" id="KW-0238">DNA-binding</keyword>
<organism evidence="13 14">
    <name type="scientific">Litomosoides sigmodontis</name>
    <name type="common">Filarial nematode worm</name>
    <dbReference type="NCBI Taxonomy" id="42156"/>
    <lineage>
        <taxon>Eukaryota</taxon>
        <taxon>Metazoa</taxon>
        <taxon>Ecdysozoa</taxon>
        <taxon>Nematoda</taxon>
        <taxon>Chromadorea</taxon>
        <taxon>Rhabditida</taxon>
        <taxon>Spirurina</taxon>
        <taxon>Spiruromorpha</taxon>
        <taxon>Filarioidea</taxon>
        <taxon>Onchocercidae</taxon>
        <taxon>Litomosoides</taxon>
    </lineage>
</organism>
<evidence type="ECO:0000313" key="13">
    <source>
        <dbReference type="EMBL" id="VDK88118.1"/>
    </source>
</evidence>
<evidence type="ECO:0000256" key="9">
    <source>
        <dbReference type="ARBA" id="ARBA00023242"/>
    </source>
</evidence>
<sequence length="315" mass="35854">MHTLDERSTQQCRAQIEIVDNLEHRLNRERTRLQAMMQHLHMKQSPDTTTPTLGTLQQSQDSASIPSPTLAEAKAESLPDQQTISALSLPSVSNVEGSQQQQQEQQQQQQQHHHRTTPTPRRKMNDKVVLHISTDIARNREFYRTHDVRPPYTYASLIREAIMESKDCQLTLNEIYQWFTETFAYFRRNAATWKNAVRHNLSLHKCFARVEQNVKGAVWTVDDSEFYRRRPQRAHTSRSTPSTPKPDNPLSLLSTAAAASAASMMIAASEHPEAMLLCDIKQEVLAAAENVTPSSLQTFIKEEKSSPKLEVGKES</sequence>
<dbReference type="Gene3D" id="1.20.5.340">
    <property type="match status" value="1"/>
</dbReference>
<evidence type="ECO:0000256" key="1">
    <source>
        <dbReference type="ARBA" id="ARBA00004123"/>
    </source>
</evidence>
<dbReference type="Gene3D" id="1.10.10.10">
    <property type="entry name" value="Winged helix-like DNA-binding domain superfamily/Winged helix DNA-binding domain"/>
    <property type="match status" value="1"/>
</dbReference>
<evidence type="ECO:0000256" key="4">
    <source>
        <dbReference type="ARBA" id="ARBA00022771"/>
    </source>
</evidence>
<dbReference type="PANTHER" id="PTHR45796:SF4">
    <property type="entry name" value="FORKHEAD BOX P, ISOFORM C"/>
    <property type="match status" value="1"/>
</dbReference>
<dbReference type="Pfam" id="PF00250">
    <property type="entry name" value="Forkhead"/>
    <property type="match status" value="1"/>
</dbReference>
<dbReference type="InterPro" id="IPR036390">
    <property type="entry name" value="WH_DNA-bd_sf"/>
</dbReference>
<dbReference type="Pfam" id="PF16159">
    <property type="entry name" value="FOXP-CC"/>
    <property type="match status" value="1"/>
</dbReference>
<dbReference type="GO" id="GO:0008270">
    <property type="term" value="F:zinc ion binding"/>
    <property type="evidence" value="ECO:0007669"/>
    <property type="project" value="UniProtKB-KW"/>
</dbReference>
<accession>A0A3P6V7C4</accession>
<keyword evidence="6" id="KW-0805">Transcription regulation</keyword>
<dbReference type="InterPro" id="IPR036388">
    <property type="entry name" value="WH-like_DNA-bd_sf"/>
</dbReference>
<dbReference type="InterPro" id="IPR032354">
    <property type="entry name" value="FOXP-CC"/>
</dbReference>
<evidence type="ECO:0000256" key="2">
    <source>
        <dbReference type="ARBA" id="ARBA00022491"/>
    </source>
</evidence>
<dbReference type="PROSITE" id="PS00658">
    <property type="entry name" value="FORK_HEAD_2"/>
    <property type="match status" value="1"/>
</dbReference>
<dbReference type="AlphaFoldDB" id="A0A3P6V7C4"/>
<keyword evidence="8" id="KW-0804">Transcription</keyword>